<dbReference type="InterPro" id="IPR029018">
    <property type="entry name" value="Hex-like_dom2"/>
</dbReference>
<reference evidence="14" key="1">
    <citation type="submission" date="2025-08" db="UniProtKB">
        <authorList>
            <consortium name="RefSeq"/>
        </authorList>
    </citation>
    <scope>IDENTIFICATION</scope>
    <source>
        <strain evidence="14">Airmid</strain>
    </source>
</reference>
<dbReference type="FunFam" id="3.20.20.80:FF:000063">
    <property type="entry name" value="Beta-hexosaminidase"/>
    <property type="match status" value="1"/>
</dbReference>
<dbReference type="Proteomes" id="UP000515146">
    <property type="component" value="Unplaced"/>
</dbReference>
<dbReference type="KEGG" id="dpte:113795429"/>
<dbReference type="PANTHER" id="PTHR22600:SF21">
    <property type="entry name" value="BETA-HEXOSAMINIDASE A"/>
    <property type="match status" value="1"/>
</dbReference>
<accession>A0A6P6Y8V8</accession>
<dbReference type="Pfam" id="PF00728">
    <property type="entry name" value="Glyco_hydro_20"/>
    <property type="match status" value="1"/>
</dbReference>
<dbReference type="GO" id="GO:0030203">
    <property type="term" value="P:glycosaminoglycan metabolic process"/>
    <property type="evidence" value="ECO:0007669"/>
    <property type="project" value="TreeGrafter"/>
</dbReference>
<evidence type="ECO:0000256" key="5">
    <source>
        <dbReference type="ARBA" id="ARBA00023180"/>
    </source>
</evidence>
<comment type="catalytic activity">
    <reaction evidence="1 7">
        <text>Hydrolysis of terminal non-reducing N-acetyl-D-hexosamine residues in N-acetyl-beta-D-hexosaminides.</text>
        <dbReference type="EC" id="3.2.1.52"/>
    </reaction>
</comment>
<comment type="similarity">
    <text evidence="2 7">Belongs to the glycosyl hydrolase 20 family.</text>
</comment>
<evidence type="ECO:0000256" key="10">
    <source>
        <dbReference type="SAM" id="SignalP"/>
    </source>
</evidence>
<keyword evidence="9" id="KW-1133">Transmembrane helix</keyword>
<evidence type="ECO:0000259" key="12">
    <source>
        <dbReference type="Pfam" id="PF14845"/>
    </source>
</evidence>
<evidence type="ECO:0000256" key="6">
    <source>
        <dbReference type="ARBA" id="ARBA00023295"/>
    </source>
</evidence>
<feature type="disulfide bond" evidence="8">
    <location>
        <begin position="335"/>
        <end position="399"/>
    </location>
</feature>
<proteinExistence type="inferred from homology"/>
<feature type="transmembrane region" description="Helical" evidence="9">
    <location>
        <begin position="659"/>
        <end position="680"/>
    </location>
</feature>
<evidence type="ECO:0000313" key="14">
    <source>
        <dbReference type="RefSeq" id="XP_027201411.1"/>
    </source>
</evidence>
<evidence type="ECO:0000259" key="11">
    <source>
        <dbReference type="Pfam" id="PF00728"/>
    </source>
</evidence>
<dbReference type="Pfam" id="PF14845">
    <property type="entry name" value="Glycohydro_20b2"/>
    <property type="match status" value="1"/>
</dbReference>
<evidence type="ECO:0000256" key="3">
    <source>
        <dbReference type="ARBA" id="ARBA00022729"/>
    </source>
</evidence>
<evidence type="ECO:0000313" key="13">
    <source>
        <dbReference type="Proteomes" id="UP000515146"/>
    </source>
</evidence>
<dbReference type="SUPFAM" id="SSF51445">
    <property type="entry name" value="(Trans)glycosidases"/>
    <property type="match status" value="1"/>
</dbReference>
<dbReference type="OMA" id="RMINITV"/>
<evidence type="ECO:0000256" key="9">
    <source>
        <dbReference type="SAM" id="Phobius"/>
    </source>
</evidence>
<keyword evidence="6 7" id="KW-0326">Glycosidase</keyword>
<dbReference type="InterPro" id="IPR025705">
    <property type="entry name" value="Beta_hexosaminidase_sua/sub"/>
</dbReference>
<evidence type="ECO:0000256" key="4">
    <source>
        <dbReference type="ARBA" id="ARBA00022801"/>
    </source>
</evidence>
<keyword evidence="8" id="KW-1015">Disulfide bond</keyword>
<dbReference type="InterPro" id="IPR029019">
    <property type="entry name" value="HEX_eukaryotic_N"/>
</dbReference>
<name>A0A6P6Y8V8_DERPT</name>
<dbReference type="PRINTS" id="PR00738">
    <property type="entry name" value="GLHYDRLASE20"/>
</dbReference>
<keyword evidence="9" id="KW-0472">Membrane</keyword>
<keyword evidence="4 7" id="KW-0378">Hydrolase</keyword>
<dbReference type="PIRSF" id="PIRSF001093">
    <property type="entry name" value="B-hxosamndse_ab_euk"/>
    <property type="match status" value="1"/>
</dbReference>
<dbReference type="GO" id="GO:0004563">
    <property type="term" value="F:beta-N-acetylhexosaminidase activity"/>
    <property type="evidence" value="ECO:0007669"/>
    <property type="project" value="UniProtKB-EC"/>
</dbReference>
<dbReference type="InterPro" id="IPR017853">
    <property type="entry name" value="GH"/>
</dbReference>
<organism evidence="13 14">
    <name type="scientific">Dermatophagoides pteronyssinus</name>
    <name type="common">European house dust mite</name>
    <dbReference type="NCBI Taxonomy" id="6956"/>
    <lineage>
        <taxon>Eukaryota</taxon>
        <taxon>Metazoa</taxon>
        <taxon>Ecdysozoa</taxon>
        <taxon>Arthropoda</taxon>
        <taxon>Chelicerata</taxon>
        <taxon>Arachnida</taxon>
        <taxon>Acari</taxon>
        <taxon>Acariformes</taxon>
        <taxon>Sarcoptiformes</taxon>
        <taxon>Astigmata</taxon>
        <taxon>Psoroptidia</taxon>
        <taxon>Analgoidea</taxon>
        <taxon>Pyroglyphidae</taxon>
        <taxon>Dermatophagoidinae</taxon>
        <taxon>Dermatophagoides</taxon>
    </lineage>
</organism>
<evidence type="ECO:0000256" key="1">
    <source>
        <dbReference type="ARBA" id="ARBA00001231"/>
    </source>
</evidence>
<dbReference type="GO" id="GO:0005764">
    <property type="term" value="C:lysosome"/>
    <property type="evidence" value="ECO:0007669"/>
    <property type="project" value="TreeGrafter"/>
</dbReference>
<dbReference type="PANTHER" id="PTHR22600">
    <property type="entry name" value="BETA-HEXOSAMINIDASE"/>
    <property type="match status" value="1"/>
</dbReference>
<dbReference type="SUPFAM" id="SSF55545">
    <property type="entry name" value="beta-N-acetylhexosaminidase-like domain"/>
    <property type="match status" value="1"/>
</dbReference>
<feature type="domain" description="Beta-hexosaminidase eukaryotic type N-terminal" evidence="12">
    <location>
        <begin position="69"/>
        <end position="200"/>
    </location>
</feature>
<dbReference type="Gene3D" id="3.20.20.80">
    <property type="entry name" value="Glycosidases"/>
    <property type="match status" value="1"/>
</dbReference>
<sequence>MKLNYHRNNNGNGHWNSGMIVMMMVSSTSLLLLLWLWLLSTTAECRLVSVNPKYPFLEPTGIISGGPSLWPEPKRYLIDKNHSPYLVGLPINFQLINNQNHKKQCDIIQYNFNKYRYLINKMIEINTNQNCNQTTEMKFLSRIEIHIDQIDCQLFPEFVDNENSENESYQIQINPMDGIGQIISKTVWGMVRAMETFSQLIYVDSNHPNCSRMIIDVIQVWDRPRFRYRSIMIDTARHYLPLWLIIENLDAMAQNKLNVLHWHINDDQSFPFESQVFANISRIASYSERHVYSKMDIEKIIGQAKIRGIQVIVEFNTPAHCQSLGKIFPGIMSRCNNNVAAASMETLTTSNKQPLLHSNIINPSQELTYEILEKILTEFRQIFPSNRIHLGMDDISYECWSNDQDIRQFMGANRMHSFEKLEQYHLERMINITVEKLHSKPIIWQDPFDKDIPIPSATIIQVWKDYRLLDNDHHDWKFHVEKLLHSNYTVILSACYFLNLIQYGQQKDWKQIYNCDPHDFNGFNREQKQQFVIGGEALIWSEYIDQTNFMSRVWPRASAMAERLWSHIGDDDDNPNFDDDIVEHRLDHQRCRMIGRGIPAQPISTGFCEHFDNMNNEKILEFAKDFRNKDKINSSNMFHQEFLSTSTTKQHSNKSDKIIFIKTWLLLLCPIILLYSLILYGT</sequence>
<dbReference type="InParanoid" id="A0A6P6Y8V8"/>
<feature type="signal peptide" evidence="10">
    <location>
        <begin position="1"/>
        <end position="45"/>
    </location>
</feature>
<dbReference type="FunCoup" id="A0A6P6Y8V8">
    <property type="interactions" value="1322"/>
</dbReference>
<dbReference type="GO" id="GO:0006689">
    <property type="term" value="P:ganglioside catabolic process"/>
    <property type="evidence" value="ECO:0007669"/>
    <property type="project" value="TreeGrafter"/>
</dbReference>
<protein>
    <recommendedName>
        <fullName evidence="7">Beta-hexosaminidase</fullName>
        <ecNumber evidence="7">3.2.1.52</ecNumber>
    </recommendedName>
</protein>
<keyword evidence="5" id="KW-0325">Glycoprotein</keyword>
<evidence type="ECO:0000256" key="2">
    <source>
        <dbReference type="ARBA" id="ARBA00006285"/>
    </source>
</evidence>
<feature type="chain" id="PRO_5028072148" description="Beta-hexosaminidase" evidence="10">
    <location>
        <begin position="46"/>
        <end position="682"/>
    </location>
</feature>
<feature type="disulfide bond" evidence="8">
    <location>
        <begin position="591"/>
        <end position="608"/>
    </location>
</feature>
<feature type="domain" description="Glycoside hydrolase family 20 catalytic" evidence="11">
    <location>
        <begin position="226"/>
        <end position="567"/>
    </location>
</feature>
<dbReference type="AlphaFoldDB" id="A0A6P6Y8V8"/>
<evidence type="ECO:0000256" key="7">
    <source>
        <dbReference type="PIRNR" id="PIRNR001093"/>
    </source>
</evidence>
<keyword evidence="13" id="KW-1185">Reference proteome</keyword>
<keyword evidence="9" id="KW-0812">Transmembrane</keyword>
<dbReference type="OrthoDB" id="428480at2759"/>
<dbReference type="GO" id="GO:0005975">
    <property type="term" value="P:carbohydrate metabolic process"/>
    <property type="evidence" value="ECO:0007669"/>
    <property type="project" value="InterPro"/>
</dbReference>
<dbReference type="EC" id="3.2.1.52" evidence="7"/>
<keyword evidence="3 10" id="KW-0732">Signal</keyword>
<gene>
    <name evidence="14" type="primary">LOC113795429</name>
</gene>
<dbReference type="RefSeq" id="XP_027201411.1">
    <property type="nucleotide sequence ID" value="XM_027345610.1"/>
</dbReference>
<dbReference type="InterPro" id="IPR015883">
    <property type="entry name" value="Glyco_hydro_20_cat"/>
</dbReference>
<evidence type="ECO:0000256" key="8">
    <source>
        <dbReference type="PIRSR" id="PIRSR001093-2"/>
    </source>
</evidence>
<feature type="disulfide bond" evidence="8">
    <location>
        <begin position="105"/>
        <end position="152"/>
    </location>
</feature>
<dbReference type="GO" id="GO:0016020">
    <property type="term" value="C:membrane"/>
    <property type="evidence" value="ECO:0007669"/>
    <property type="project" value="TreeGrafter"/>
</dbReference>
<dbReference type="Gene3D" id="3.30.379.10">
    <property type="entry name" value="Chitobiase/beta-hexosaminidase domain 2-like"/>
    <property type="match status" value="1"/>
</dbReference>